<dbReference type="eggNOG" id="KOG0583">
    <property type="taxonomic scope" value="Eukaryota"/>
</dbReference>
<comment type="catalytic activity">
    <reaction evidence="8">
        <text>L-threonyl-[protein] + ATP = O-phospho-L-threonyl-[protein] + ADP + H(+)</text>
        <dbReference type="Rhea" id="RHEA:46608"/>
        <dbReference type="Rhea" id="RHEA-COMP:11060"/>
        <dbReference type="Rhea" id="RHEA-COMP:11605"/>
        <dbReference type="ChEBI" id="CHEBI:15378"/>
        <dbReference type="ChEBI" id="CHEBI:30013"/>
        <dbReference type="ChEBI" id="CHEBI:30616"/>
        <dbReference type="ChEBI" id="CHEBI:61977"/>
        <dbReference type="ChEBI" id="CHEBI:456216"/>
        <dbReference type="EC" id="2.7.11.1"/>
    </reaction>
</comment>
<dbReference type="STRING" id="1245528.M3JF17"/>
<feature type="compositionally biased region" description="Polar residues" evidence="11">
    <location>
        <begin position="657"/>
        <end position="667"/>
    </location>
</feature>
<evidence type="ECO:0000256" key="10">
    <source>
        <dbReference type="PROSITE-ProRule" id="PRU10141"/>
    </source>
</evidence>
<dbReference type="PANTHER" id="PTHR24346:SF110">
    <property type="entry name" value="NON-SPECIFIC SERINE_THREONINE PROTEIN KINASE"/>
    <property type="match status" value="1"/>
</dbReference>
<keyword evidence="14" id="KW-1185">Reference proteome</keyword>
<sequence length="1354" mass="153315">MNGIGSSKTINNTAQLAAQYNDFYLQITSPNISQIGNYKIIKEIGEGSFGKAYLATHVLLNINVVLKCGLIDDPNIVREIYYHKQLKHKNIVSLYEVIKTENHLWIALEYCQGGELYYYIYEKKRLELEECRNLFFQIVLGVKYVHSLNLSHRDLKLENILLADKKRTVVKLTDFGFIREFNPQSRKFLSTICGTTVYMAPELLTSQKYSGFAIDIWSMGVILYTMLNGMLPFDDDNEMKVRERIITGDPLFFDHVPMEVNQLISKMLHKDPNQRPSLNEILNSSFLIDNYNKYLEKNTRRSSSGGDTESILSINQHYNSIDQPFESRIERELLRKLDRVDFDTEELKATMCNNEINSLTAFYELLLTQEFSKKKQKYIRERKRKLYEAKSSLRKSRKKVKSALSYADQTLAGSQPLERIMSTLSLTSAKNASRTTPNVSRKSTDRNDFNGNPPVTQSPKSSQTSRLNMEVPSPRTNTTTTLGLAQRSRRSSRDLSTTGSASNIDTSGALPRTVSFVPDERRYSLVLPDNTSKESTKKSNKSGKILNKLQFWKKNKGDETHEDTISHYSTKSNHSKSTNEKMMDSDDEKPLQINMSQNESPEKLQEQRPTTMRQQALLQQQQQNLQNQQLQQQQSQSLQSQNQQSQSSYLDLRRVSDPQQSQTTLEMPNTPPSGDGTRYGRTRPSSMISQISQLSKLSQMSTMLSESELDILDETDMDDEDYDDDVYESSINTSQDNRLQGPSASASSRPSNKKRPSYRRILASDSSVVTTSSLNGSGIVSSAPKRKASLSRLRSNSSEDISEDSYRFNNTMTSDDNVPIGRPVSPDLVKRRNFRASTTMPIINGSSSSFPDTNNGNDVSKMGYYRAPSPPIGFKFGNKPGKKTQTTAITPPANNNGTSNTNGHYLPKNYQDTKQVEDWIQTGNSSNAFSKSTIYQPVINEEEEPIDKTMASVIVVDTELKDSIKEYSQIIDSINKTTDVSASIIKLLPEYPNQELSNKPELYKQILSVSTSETLKKLNDKEFEPTFYLLIHILSQLSSQDEVLNKTDSPIFTTLLEINPSQPPSLRDRRSIKPTTTLSILSTIFNLLPPSSKTRVYILQTILKVIKTSGIDFSLIQDNIGSNLIAWLKDSKTNEDDIKRIFWEFIELDVNFTEESLKLIKKFTHANTLSTAELNRLIKFALSSKTVDVSFLVNNNVAKALSNNESEPLVIVFKKYIHGEIIPVGEIPSELPSEFINSKSKILSLTKFFADKSVDPNHDDIVFKYSEIPNVESSLEFEEILVEAIKAGVIEGKLNQIDETFYLSRANRLIIAGDDNTKNWENVKLALQQWQNSLKDINGLVNAAREDIVNSHTN</sequence>
<feature type="compositionally biased region" description="Polar residues" evidence="11">
    <location>
        <begin position="494"/>
        <end position="506"/>
    </location>
</feature>
<dbReference type="FunFam" id="1.10.510.10:FF:000650">
    <property type="entry name" value="Serine/threonine-protein kinase ppk16"/>
    <property type="match status" value="1"/>
</dbReference>
<feature type="compositionally biased region" description="Polar residues" evidence="11">
    <location>
        <begin position="566"/>
        <end position="576"/>
    </location>
</feature>
<dbReference type="CDD" id="cd14003">
    <property type="entry name" value="STKc_AMPK-like"/>
    <property type="match status" value="1"/>
</dbReference>
<evidence type="ECO:0000256" key="3">
    <source>
        <dbReference type="ARBA" id="ARBA00022553"/>
    </source>
</evidence>
<evidence type="ECO:0000256" key="8">
    <source>
        <dbReference type="ARBA" id="ARBA00047899"/>
    </source>
</evidence>
<name>M3JF17_CANMX</name>
<proteinExistence type="predicted"/>
<evidence type="ECO:0000313" key="13">
    <source>
        <dbReference type="EMBL" id="EMG50823.1"/>
    </source>
</evidence>
<evidence type="ECO:0000256" key="9">
    <source>
        <dbReference type="ARBA" id="ARBA00048679"/>
    </source>
</evidence>
<keyword evidence="6" id="KW-0418">Kinase</keyword>
<dbReference type="PROSITE" id="PS00108">
    <property type="entry name" value="PROTEIN_KINASE_ST"/>
    <property type="match status" value="1"/>
</dbReference>
<evidence type="ECO:0000256" key="5">
    <source>
        <dbReference type="ARBA" id="ARBA00022741"/>
    </source>
</evidence>
<keyword evidence="5 10" id="KW-0547">Nucleotide-binding</keyword>
<dbReference type="InterPro" id="IPR000719">
    <property type="entry name" value="Prot_kinase_dom"/>
</dbReference>
<evidence type="ECO:0000256" key="2">
    <source>
        <dbReference type="ARBA" id="ARBA00022527"/>
    </source>
</evidence>
<feature type="compositionally biased region" description="Polar residues" evidence="11">
    <location>
        <begin position="449"/>
        <end position="467"/>
    </location>
</feature>
<feature type="region of interest" description="Disordered" evidence="11">
    <location>
        <begin position="718"/>
        <end position="826"/>
    </location>
</feature>
<dbReference type="SMART" id="SM00220">
    <property type="entry name" value="S_TKc"/>
    <property type="match status" value="1"/>
</dbReference>
<dbReference type="GO" id="GO:0004674">
    <property type="term" value="F:protein serine/threonine kinase activity"/>
    <property type="evidence" value="ECO:0007669"/>
    <property type="project" value="UniProtKB-KW"/>
</dbReference>
<comment type="catalytic activity">
    <reaction evidence="9">
        <text>L-seryl-[protein] + ATP = O-phospho-L-seryl-[protein] + ADP + H(+)</text>
        <dbReference type="Rhea" id="RHEA:17989"/>
        <dbReference type="Rhea" id="RHEA-COMP:9863"/>
        <dbReference type="Rhea" id="RHEA-COMP:11604"/>
        <dbReference type="ChEBI" id="CHEBI:15378"/>
        <dbReference type="ChEBI" id="CHEBI:29999"/>
        <dbReference type="ChEBI" id="CHEBI:30616"/>
        <dbReference type="ChEBI" id="CHEBI:83421"/>
        <dbReference type="ChEBI" id="CHEBI:456216"/>
        <dbReference type="EC" id="2.7.11.1"/>
    </reaction>
</comment>
<keyword evidence="2" id="KW-0723">Serine/threonine-protein kinase</keyword>
<feature type="compositionally biased region" description="Polar residues" evidence="11">
    <location>
        <begin position="428"/>
        <end position="441"/>
    </location>
</feature>
<feature type="region of interest" description="Disordered" evidence="11">
    <location>
        <begin position="871"/>
        <end position="902"/>
    </location>
</feature>
<dbReference type="Proteomes" id="UP000011777">
    <property type="component" value="Unassembled WGS sequence"/>
</dbReference>
<feature type="region of interest" description="Disordered" evidence="11">
    <location>
        <begin position="628"/>
        <end position="687"/>
    </location>
</feature>
<reference evidence="13 14" key="1">
    <citation type="submission" date="2013-02" db="EMBL/GenBank/DDBJ databases">
        <title>Genome sequence of Candida maltosa Xu316, a potential industrial strain for xylitol and ethanol production.</title>
        <authorList>
            <person name="Yu J."/>
            <person name="Wang Q."/>
            <person name="Geng X."/>
            <person name="Bao W."/>
            <person name="He P."/>
            <person name="Cai J."/>
        </authorList>
    </citation>
    <scope>NUCLEOTIDE SEQUENCE [LARGE SCALE GENOMIC DNA]</scope>
    <source>
        <strain evidence="14">Xu316</strain>
    </source>
</reference>
<evidence type="ECO:0000256" key="7">
    <source>
        <dbReference type="ARBA" id="ARBA00022840"/>
    </source>
</evidence>
<dbReference type="InterPro" id="IPR017441">
    <property type="entry name" value="Protein_kinase_ATP_BS"/>
</dbReference>
<feature type="compositionally biased region" description="Polar residues" evidence="11">
    <location>
        <begin position="729"/>
        <end position="750"/>
    </location>
</feature>
<feature type="compositionally biased region" description="Polar residues" evidence="11">
    <location>
        <begin position="474"/>
        <end position="483"/>
    </location>
</feature>
<keyword evidence="4" id="KW-0808">Transferase</keyword>
<feature type="compositionally biased region" description="Acidic residues" evidence="11">
    <location>
        <begin position="718"/>
        <end position="727"/>
    </location>
</feature>
<feature type="region of interest" description="Disordered" evidence="11">
    <location>
        <begin position="428"/>
        <end position="515"/>
    </location>
</feature>
<accession>M3JF17</accession>
<evidence type="ECO:0000256" key="1">
    <source>
        <dbReference type="ARBA" id="ARBA00012513"/>
    </source>
</evidence>
<dbReference type="PROSITE" id="PS50011">
    <property type="entry name" value="PROTEIN_KINASE_DOM"/>
    <property type="match status" value="1"/>
</dbReference>
<feature type="compositionally biased region" description="Polar residues" evidence="11">
    <location>
        <begin position="883"/>
        <end position="902"/>
    </location>
</feature>
<feature type="compositionally biased region" description="Low complexity" evidence="11">
    <location>
        <begin position="628"/>
        <end position="648"/>
    </location>
</feature>
<feature type="domain" description="Protein kinase" evidence="12">
    <location>
        <begin position="38"/>
        <end position="287"/>
    </location>
</feature>
<dbReference type="Gene3D" id="1.10.510.10">
    <property type="entry name" value="Transferase(Phosphotransferase) domain 1"/>
    <property type="match status" value="1"/>
</dbReference>
<gene>
    <name evidence="13" type="ORF">G210_0543</name>
</gene>
<keyword evidence="7 10" id="KW-0067">ATP-binding</keyword>
<feature type="compositionally biased region" description="Basic and acidic residues" evidence="11">
    <location>
        <begin position="577"/>
        <end position="587"/>
    </location>
</feature>
<evidence type="ECO:0000256" key="4">
    <source>
        <dbReference type="ARBA" id="ARBA00022679"/>
    </source>
</evidence>
<dbReference type="PROSITE" id="PS00107">
    <property type="entry name" value="PROTEIN_KINASE_ATP"/>
    <property type="match status" value="1"/>
</dbReference>
<feature type="compositionally biased region" description="Polar residues" evidence="11">
    <location>
        <begin position="764"/>
        <end position="780"/>
    </location>
</feature>
<dbReference type="InterPro" id="IPR008271">
    <property type="entry name" value="Ser/Thr_kinase_AS"/>
</dbReference>
<dbReference type="GO" id="GO:0035556">
    <property type="term" value="P:intracellular signal transduction"/>
    <property type="evidence" value="ECO:0007669"/>
    <property type="project" value="TreeGrafter"/>
</dbReference>
<dbReference type="OrthoDB" id="942095at2759"/>
<feature type="binding site" evidence="10">
    <location>
        <position position="67"/>
    </location>
    <ligand>
        <name>ATP</name>
        <dbReference type="ChEBI" id="CHEBI:30616"/>
    </ligand>
</feature>
<evidence type="ECO:0000256" key="6">
    <source>
        <dbReference type="ARBA" id="ARBA00022777"/>
    </source>
</evidence>
<dbReference type="HOGENOM" id="CLU_005687_0_0_1"/>
<feature type="region of interest" description="Disordered" evidence="11">
    <location>
        <begin position="557"/>
        <end position="587"/>
    </location>
</feature>
<evidence type="ECO:0000256" key="11">
    <source>
        <dbReference type="SAM" id="MobiDB-lite"/>
    </source>
</evidence>
<dbReference type="OMA" id="RIDHEIS"/>
<dbReference type="EMBL" id="AOGT01000108">
    <property type="protein sequence ID" value="EMG50823.1"/>
    <property type="molecule type" value="Genomic_DNA"/>
</dbReference>
<dbReference type="Pfam" id="PF00069">
    <property type="entry name" value="Pkinase"/>
    <property type="match status" value="1"/>
</dbReference>
<dbReference type="SUPFAM" id="SSF56112">
    <property type="entry name" value="Protein kinase-like (PK-like)"/>
    <property type="match status" value="1"/>
</dbReference>
<organism evidence="13 14">
    <name type="scientific">Candida maltosa (strain Xu316)</name>
    <name type="common">Yeast</name>
    <dbReference type="NCBI Taxonomy" id="1245528"/>
    <lineage>
        <taxon>Eukaryota</taxon>
        <taxon>Fungi</taxon>
        <taxon>Dikarya</taxon>
        <taxon>Ascomycota</taxon>
        <taxon>Saccharomycotina</taxon>
        <taxon>Pichiomycetes</taxon>
        <taxon>Debaryomycetaceae</taxon>
        <taxon>Candida/Lodderomyces clade</taxon>
        <taxon>Candida</taxon>
    </lineage>
</organism>
<dbReference type="EC" id="2.7.11.1" evidence="1"/>
<protein>
    <recommendedName>
        <fullName evidence="1">non-specific serine/threonine protein kinase</fullName>
        <ecNumber evidence="1">2.7.11.1</ecNumber>
    </recommendedName>
</protein>
<dbReference type="GO" id="GO:0005737">
    <property type="term" value="C:cytoplasm"/>
    <property type="evidence" value="ECO:0007669"/>
    <property type="project" value="TreeGrafter"/>
</dbReference>
<comment type="caution">
    <text evidence="13">The sequence shown here is derived from an EMBL/GenBank/DDBJ whole genome shotgun (WGS) entry which is preliminary data.</text>
</comment>
<keyword evidence="3" id="KW-0597">Phosphoprotein</keyword>
<dbReference type="InterPro" id="IPR011009">
    <property type="entry name" value="Kinase-like_dom_sf"/>
</dbReference>
<evidence type="ECO:0000259" key="12">
    <source>
        <dbReference type="PROSITE" id="PS50011"/>
    </source>
</evidence>
<dbReference type="GO" id="GO:0005524">
    <property type="term" value="F:ATP binding"/>
    <property type="evidence" value="ECO:0007669"/>
    <property type="project" value="UniProtKB-UniRule"/>
</dbReference>
<dbReference type="GO" id="GO:0030447">
    <property type="term" value="P:filamentous growth"/>
    <property type="evidence" value="ECO:0007669"/>
    <property type="project" value="UniProtKB-ARBA"/>
</dbReference>
<dbReference type="PANTHER" id="PTHR24346">
    <property type="entry name" value="MAP/MICROTUBULE AFFINITY-REGULATING KINASE"/>
    <property type="match status" value="1"/>
</dbReference>
<feature type="compositionally biased region" description="Polar residues" evidence="11">
    <location>
        <begin position="807"/>
        <end position="816"/>
    </location>
</feature>
<evidence type="ECO:0000313" key="14">
    <source>
        <dbReference type="Proteomes" id="UP000011777"/>
    </source>
</evidence>